<dbReference type="PROSITE" id="PS00108">
    <property type="entry name" value="PROTEIN_KINASE_ST"/>
    <property type="match status" value="1"/>
</dbReference>
<dbReference type="CDD" id="cd05597">
    <property type="entry name" value="STKc_DMPK_like"/>
    <property type="match status" value="1"/>
</dbReference>
<keyword evidence="8" id="KW-0863">Zinc-finger</keyword>
<dbReference type="SMART" id="SM00220">
    <property type="entry name" value="S_TKc"/>
    <property type="match status" value="1"/>
</dbReference>
<evidence type="ECO:0000259" key="18">
    <source>
        <dbReference type="PROSITE" id="PS50003"/>
    </source>
</evidence>
<feature type="compositionally biased region" description="Basic residues" evidence="17">
    <location>
        <begin position="1536"/>
        <end position="1545"/>
    </location>
</feature>
<feature type="coiled-coil region" evidence="16">
    <location>
        <begin position="769"/>
        <end position="803"/>
    </location>
</feature>
<dbReference type="EMBL" id="MTYJ01000211">
    <property type="protein sequence ID" value="OWA51001.1"/>
    <property type="molecule type" value="Genomic_DNA"/>
</dbReference>
<dbReference type="SMART" id="SM00133">
    <property type="entry name" value="S_TK_X"/>
    <property type="match status" value="1"/>
</dbReference>
<dbReference type="Proteomes" id="UP000192578">
    <property type="component" value="Unassembled WGS sequence"/>
</dbReference>
<dbReference type="InterPro" id="IPR017892">
    <property type="entry name" value="Pkinase_C"/>
</dbReference>
<evidence type="ECO:0000256" key="9">
    <source>
        <dbReference type="ARBA" id="ARBA00022777"/>
    </source>
</evidence>
<evidence type="ECO:0000256" key="6">
    <source>
        <dbReference type="ARBA" id="ARBA00022723"/>
    </source>
</evidence>
<evidence type="ECO:0000256" key="13">
    <source>
        <dbReference type="ARBA" id="ARBA00047899"/>
    </source>
</evidence>
<dbReference type="EC" id="2.7.11.1" evidence="2"/>
<keyword evidence="5" id="KW-0808">Transferase</keyword>
<evidence type="ECO:0000256" key="12">
    <source>
        <dbReference type="ARBA" id="ARBA00023054"/>
    </source>
</evidence>
<dbReference type="SUPFAM" id="SSF50729">
    <property type="entry name" value="PH domain-like"/>
    <property type="match status" value="1"/>
</dbReference>
<accession>A0A9X6NE25</accession>
<organism evidence="24 25">
    <name type="scientific">Hypsibius exemplaris</name>
    <name type="common">Freshwater tardigrade</name>
    <dbReference type="NCBI Taxonomy" id="2072580"/>
    <lineage>
        <taxon>Eukaryota</taxon>
        <taxon>Metazoa</taxon>
        <taxon>Ecdysozoa</taxon>
        <taxon>Tardigrada</taxon>
        <taxon>Eutardigrada</taxon>
        <taxon>Parachela</taxon>
        <taxon>Hypsibioidea</taxon>
        <taxon>Hypsibiidae</taxon>
        <taxon>Hypsibius</taxon>
    </lineage>
</organism>
<feature type="coiled-coil region" evidence="16">
    <location>
        <begin position="708"/>
        <end position="742"/>
    </location>
</feature>
<feature type="compositionally biased region" description="Low complexity" evidence="17">
    <location>
        <begin position="1596"/>
        <end position="1615"/>
    </location>
</feature>
<dbReference type="SMART" id="SM00233">
    <property type="entry name" value="PH"/>
    <property type="match status" value="1"/>
</dbReference>
<evidence type="ECO:0000256" key="2">
    <source>
        <dbReference type="ARBA" id="ARBA00012513"/>
    </source>
</evidence>
<evidence type="ECO:0000256" key="17">
    <source>
        <dbReference type="SAM" id="MobiDB-lite"/>
    </source>
</evidence>
<feature type="domain" description="PH" evidence="18">
    <location>
        <begin position="1066"/>
        <end position="1184"/>
    </location>
</feature>
<keyword evidence="10" id="KW-0862">Zinc</keyword>
<keyword evidence="9 24" id="KW-0418">Kinase</keyword>
<evidence type="ECO:0000259" key="21">
    <source>
        <dbReference type="PROSITE" id="PS50108"/>
    </source>
</evidence>
<dbReference type="InterPro" id="IPR046349">
    <property type="entry name" value="C1-like_sf"/>
</dbReference>
<dbReference type="OrthoDB" id="10047816at2759"/>
<evidence type="ECO:0000256" key="4">
    <source>
        <dbReference type="ARBA" id="ARBA00022553"/>
    </source>
</evidence>
<dbReference type="GO" id="GO:0005856">
    <property type="term" value="C:cytoskeleton"/>
    <property type="evidence" value="ECO:0007669"/>
    <property type="project" value="TreeGrafter"/>
</dbReference>
<feature type="compositionally biased region" description="Low complexity" evidence="17">
    <location>
        <begin position="1525"/>
        <end position="1535"/>
    </location>
</feature>
<feature type="compositionally biased region" description="Polar residues" evidence="17">
    <location>
        <begin position="656"/>
        <end position="677"/>
    </location>
</feature>
<gene>
    <name evidence="24" type="ORF">BV898_15501</name>
</gene>
<dbReference type="InterPro" id="IPR017441">
    <property type="entry name" value="Protein_kinase_ATP_BS"/>
</dbReference>
<evidence type="ECO:0000256" key="15">
    <source>
        <dbReference type="PROSITE-ProRule" id="PRU10141"/>
    </source>
</evidence>
<feature type="domain" description="Phorbol-ester/DAG-type" evidence="20">
    <location>
        <begin position="996"/>
        <end position="1046"/>
    </location>
</feature>
<protein>
    <recommendedName>
        <fullName evidence="2">non-specific serine/threonine protein kinase</fullName>
        <ecNumber evidence="2">2.7.11.1</ecNumber>
    </recommendedName>
</protein>
<dbReference type="PANTHER" id="PTHR22988:SF66">
    <property type="entry name" value="SERINE_THREONINE-PROTEIN KINASE GENGHIS KHAN"/>
    <property type="match status" value="1"/>
</dbReference>
<dbReference type="GO" id="GO:0005737">
    <property type="term" value="C:cytoplasm"/>
    <property type="evidence" value="ECO:0007669"/>
    <property type="project" value="TreeGrafter"/>
</dbReference>
<dbReference type="InterPro" id="IPR008271">
    <property type="entry name" value="Ser/Thr_kinase_AS"/>
</dbReference>
<sequence length="1692" mass="189538">MSAEVRLSQLEQLFLKGPLTYPDVTVSVETLLDVLIVLYDECARSTLRKERTFTEFIEHVKPVVAKVKQLRLVRDDFEFLKVIGRGAFGEVAVVRMKATEKVYAMKILHKWEMLKRAETACFKEERDVLVNGDGKWITNLHYAFQDDEYLYLVMDYYCGGDLLTLLMKFNDRLPEEMAKFYVAEMILAIESIHDLRYVHRDIKPDNVVLDANGHIRLADFGSCLKLLADGTVQCKTTVGTPDYISPEILQAMEDGRGRYGPECDWWSLGICMFEMLYGVTPFYAESLLETYARIMNHQKHLKFPDDGPEVSEHAQDLMKRLICNSEHRLGQNGLKDFAGHPFFKGIDWATLREGQPPYVPEVSSPTDTSNFDIEENDVRQPPTKAPNANAVFSGLHLSFAGFTYTGGSRLSDIGSLLSSGDAIDSSQVPVQGLSAEAYERRISRLETDKAELSRKLIESTTALQKAVHGKLPSQPSDVSPSHNDETVQKLRRDIGAKDERIFLLESQVKDFLASKTDADIKIEKLQSGEEKLRQTTELMESDQKAFKIVKEKLCREIGELEDKLQAQSRELKEISAKSKSAVAEIADANEKLEEVRGSKLKLTRQLREKDDELEKSTGKVETLRQDIKRADALRKDLELRNEALTAELAAHRNGLPRQQSVDSSINNGRQNGHSTPTGEAPDFKNLLDENARLKKELAISATLRTNGAELSTEEVDSLRQDLQTVNLQREALQIELTKMEEHTEAVKTALKIQSEDRARSIKRDFDIELESLDGELHRQKRDNERLEQELQTLHEEVGHLKESKTEASRKMLSNMTEISQLLSDERNARHYLQALITKLADELDTVKSVGLGIPLVDSTWRNRKSQKLNKMELLNLQSSLKSEMQAKEVIHQDVIKLRTDVATVSRKLSEAEQIISELRSDLQDRDAQLSEMRSRLELGGPTSDSQPSILDRFLKDAAATARKSEPSLCDTEPTRPLSSSYTFESDSPIFGPPSHVHKFAVQTFSAPKKCIACSSLMVGLMRQGYSCGVCGICCHTHCANQVPSQCPPHPNQAKRPLGIDPKRGVGTAYEGFLRVPKVGGVKKGWMRLFVAVCDYKLFLYELLPGEKSSQPGVIVSQVLDMRDDDFSVSGVSEADVIHASKRDIPRIFKVTTSVVSGIGHHTLMLAETELDKNKWVVALTELHRILRKNCLPTKAALRPKELIDESLNLIKSFTSAAIIDKNRLVAGTEEGLFCIDLEREEVLKIGDTRKVVRVEYIDEEQLVVIMSGKQHCVRLIPTGALDGYGVEWIKLTDTKGCSTCCIGKPTRMNRYVLCVAMKRHVLIYEITRDKGRHRRLREISLDFNPQSLDVRGEKLFVGFPSTFGVFSLMDDSASYLITRDFYGTKDDASSLPRFLLQENLDALMAIDISEKEYLFVFSGLGIYLDEKGRTSRSREIMFTATPVAVAFSRPNLLIYTETHIAVYDVLSGDWIQTVNLRRARPLCVDGSLNLVSLNESPMVVYFRDLQFPADQIAARDSPSKEPAGSRRSTSASRASVQRKHRRWSVRAKEAVKPPLSRLPVDRRSKLISGPSDFSHVTHVGPADRGQIQQLMDHRSTPPSSGSERSRPPSHSSRFSGASGTSRAAAVPQMGGVPVSSSRSIPFMAEVTQPGVFSSLMPSQSGQIDPANGNAHDFGTFSSQSSSSSSNRDNVYS</sequence>
<dbReference type="GO" id="GO:0005524">
    <property type="term" value="F:ATP binding"/>
    <property type="evidence" value="ECO:0007669"/>
    <property type="project" value="UniProtKB-UniRule"/>
</dbReference>
<dbReference type="FunFam" id="1.10.510.10:FF:000014">
    <property type="entry name" value="Non-specific serine/threonine protein kinase"/>
    <property type="match status" value="1"/>
</dbReference>
<dbReference type="InterPro" id="IPR031597">
    <property type="entry name" value="KELK"/>
</dbReference>
<evidence type="ECO:0000256" key="10">
    <source>
        <dbReference type="ARBA" id="ARBA00022833"/>
    </source>
</evidence>
<evidence type="ECO:0000256" key="8">
    <source>
        <dbReference type="ARBA" id="ARBA00022771"/>
    </source>
</evidence>
<feature type="domain" description="CRIB" evidence="21">
    <location>
        <begin position="1567"/>
        <end position="1580"/>
    </location>
</feature>
<evidence type="ECO:0000259" key="19">
    <source>
        <dbReference type="PROSITE" id="PS50011"/>
    </source>
</evidence>
<evidence type="ECO:0000313" key="24">
    <source>
        <dbReference type="EMBL" id="OWA51001.1"/>
    </source>
</evidence>
<feature type="coiled-coil region" evidence="16">
    <location>
        <begin position="901"/>
        <end position="928"/>
    </location>
</feature>
<dbReference type="Pfam" id="PF00433">
    <property type="entry name" value="Pkinase_C"/>
    <property type="match status" value="1"/>
</dbReference>
<dbReference type="InterPro" id="IPR002219">
    <property type="entry name" value="PKC_DAG/PE"/>
</dbReference>
<dbReference type="CDD" id="cd01243">
    <property type="entry name" value="PH_MRCK"/>
    <property type="match status" value="1"/>
</dbReference>
<evidence type="ECO:0000259" key="22">
    <source>
        <dbReference type="PROSITE" id="PS50219"/>
    </source>
</evidence>
<dbReference type="SMART" id="SM00285">
    <property type="entry name" value="PBD"/>
    <property type="match status" value="1"/>
</dbReference>
<feature type="region of interest" description="Disordered" evidence="17">
    <location>
        <begin position="1591"/>
        <end position="1636"/>
    </location>
</feature>
<evidence type="ECO:0000256" key="3">
    <source>
        <dbReference type="ARBA" id="ARBA00022527"/>
    </source>
</evidence>
<dbReference type="PANTHER" id="PTHR22988">
    <property type="entry name" value="MYOTONIC DYSTROPHY S/T KINASE-RELATED"/>
    <property type="match status" value="1"/>
</dbReference>
<keyword evidence="11 15" id="KW-0067">ATP-binding</keyword>
<dbReference type="Pfam" id="PF00780">
    <property type="entry name" value="CNH"/>
    <property type="match status" value="1"/>
</dbReference>
<dbReference type="Pfam" id="PF15796">
    <property type="entry name" value="KELK"/>
    <property type="match status" value="1"/>
</dbReference>
<dbReference type="SMART" id="SM00036">
    <property type="entry name" value="CNH"/>
    <property type="match status" value="1"/>
</dbReference>
<evidence type="ECO:0000259" key="23">
    <source>
        <dbReference type="PROSITE" id="PS51285"/>
    </source>
</evidence>
<dbReference type="InterPro" id="IPR050839">
    <property type="entry name" value="Rho-assoc_Ser/Thr_Kinase"/>
</dbReference>
<dbReference type="Pfam" id="PF00130">
    <property type="entry name" value="C1_1"/>
    <property type="match status" value="1"/>
</dbReference>
<dbReference type="InterPro" id="IPR001180">
    <property type="entry name" value="CNH_dom"/>
</dbReference>
<proteinExistence type="inferred from homology"/>
<keyword evidence="25" id="KW-1185">Reference proteome</keyword>
<feature type="domain" description="AGC-kinase C-terminal" evidence="23">
    <location>
        <begin position="344"/>
        <end position="414"/>
    </location>
</feature>
<dbReference type="CDD" id="cd20809">
    <property type="entry name" value="C1_MRCK"/>
    <property type="match status" value="1"/>
</dbReference>
<dbReference type="PROSITE" id="PS50081">
    <property type="entry name" value="ZF_DAG_PE_2"/>
    <property type="match status" value="1"/>
</dbReference>
<dbReference type="PROSITE" id="PS51285">
    <property type="entry name" value="AGC_KINASE_CTER"/>
    <property type="match status" value="1"/>
</dbReference>
<dbReference type="InterPro" id="IPR011009">
    <property type="entry name" value="Kinase-like_dom_sf"/>
</dbReference>
<keyword evidence="12 16" id="KW-0175">Coiled coil</keyword>
<dbReference type="CDD" id="cd00132">
    <property type="entry name" value="CRIB"/>
    <property type="match status" value="1"/>
</dbReference>
<evidence type="ECO:0000256" key="11">
    <source>
        <dbReference type="ARBA" id="ARBA00022840"/>
    </source>
</evidence>
<keyword evidence="7 15" id="KW-0547">Nucleotide-binding</keyword>
<feature type="region of interest" description="Disordered" evidence="17">
    <location>
        <begin position="1652"/>
        <end position="1692"/>
    </location>
</feature>
<dbReference type="PROSITE" id="PS50003">
    <property type="entry name" value="PH_DOMAIN"/>
    <property type="match status" value="1"/>
</dbReference>
<feature type="domain" description="Protein kinase" evidence="19">
    <location>
        <begin position="77"/>
        <end position="343"/>
    </location>
</feature>
<dbReference type="Pfam" id="PF00069">
    <property type="entry name" value="Pkinase"/>
    <property type="match status" value="1"/>
</dbReference>
<dbReference type="InterPro" id="IPR011993">
    <property type="entry name" value="PH-like_dom_sf"/>
</dbReference>
<evidence type="ECO:0000256" key="5">
    <source>
        <dbReference type="ARBA" id="ARBA00022679"/>
    </source>
</evidence>
<evidence type="ECO:0000256" key="7">
    <source>
        <dbReference type="ARBA" id="ARBA00022741"/>
    </source>
</evidence>
<dbReference type="GO" id="GO:0031032">
    <property type="term" value="P:actomyosin structure organization"/>
    <property type="evidence" value="ECO:0007669"/>
    <property type="project" value="TreeGrafter"/>
</dbReference>
<dbReference type="Gene3D" id="2.30.29.30">
    <property type="entry name" value="Pleckstrin-homology domain (PH domain)/Phosphotyrosine-binding domain (PTB)"/>
    <property type="match status" value="1"/>
</dbReference>
<dbReference type="SUPFAM" id="SSF57889">
    <property type="entry name" value="Cysteine-rich domain"/>
    <property type="match status" value="1"/>
</dbReference>
<dbReference type="InterPro" id="IPR000961">
    <property type="entry name" value="AGC-kinase_C"/>
</dbReference>
<dbReference type="InterPro" id="IPR000095">
    <property type="entry name" value="CRIB_dom"/>
</dbReference>
<dbReference type="GO" id="GO:0004674">
    <property type="term" value="F:protein serine/threonine kinase activity"/>
    <property type="evidence" value="ECO:0007669"/>
    <property type="project" value="UniProtKB-KW"/>
</dbReference>
<dbReference type="Gene3D" id="3.30.200.20">
    <property type="entry name" value="Phosphorylase Kinase, domain 1"/>
    <property type="match status" value="1"/>
</dbReference>
<dbReference type="GO" id="GO:0008270">
    <property type="term" value="F:zinc ion binding"/>
    <property type="evidence" value="ECO:0007669"/>
    <property type="project" value="UniProtKB-KW"/>
</dbReference>
<dbReference type="InterPro" id="IPR001849">
    <property type="entry name" value="PH_domain"/>
</dbReference>
<evidence type="ECO:0000259" key="20">
    <source>
        <dbReference type="PROSITE" id="PS50081"/>
    </source>
</evidence>
<dbReference type="SMART" id="SM00109">
    <property type="entry name" value="C1"/>
    <property type="match status" value="1"/>
</dbReference>
<dbReference type="SUPFAM" id="SSF56112">
    <property type="entry name" value="Protein kinase-like (PK-like)"/>
    <property type="match status" value="1"/>
</dbReference>
<evidence type="ECO:0000256" key="14">
    <source>
        <dbReference type="ARBA" id="ARBA00048679"/>
    </source>
</evidence>
<feature type="binding site" evidence="15">
    <location>
        <position position="106"/>
    </location>
    <ligand>
        <name>ATP</name>
        <dbReference type="ChEBI" id="CHEBI:30616"/>
    </ligand>
</feature>
<keyword evidence="3" id="KW-0723">Serine/threonine-protein kinase</keyword>
<feature type="domain" description="CNH" evidence="22">
    <location>
        <begin position="1210"/>
        <end position="1489"/>
    </location>
</feature>
<comment type="catalytic activity">
    <reaction evidence="13">
        <text>L-threonyl-[protein] + ATP = O-phospho-L-threonyl-[protein] + ADP + H(+)</text>
        <dbReference type="Rhea" id="RHEA:46608"/>
        <dbReference type="Rhea" id="RHEA-COMP:11060"/>
        <dbReference type="Rhea" id="RHEA-COMP:11605"/>
        <dbReference type="ChEBI" id="CHEBI:15378"/>
        <dbReference type="ChEBI" id="CHEBI:30013"/>
        <dbReference type="ChEBI" id="CHEBI:30616"/>
        <dbReference type="ChEBI" id="CHEBI:61977"/>
        <dbReference type="ChEBI" id="CHEBI:456216"/>
        <dbReference type="EC" id="2.7.11.1"/>
    </reaction>
</comment>
<comment type="similarity">
    <text evidence="1">Belongs to the protein kinase superfamily. AGC Ser/Thr protein kinase family. DMPK subfamily.</text>
</comment>
<dbReference type="PROSITE" id="PS00107">
    <property type="entry name" value="PROTEIN_KINASE_ATP"/>
    <property type="match status" value="1"/>
</dbReference>
<keyword evidence="6" id="KW-0479">Metal-binding</keyword>
<dbReference type="PROSITE" id="PS50011">
    <property type="entry name" value="PROTEIN_KINASE_DOM"/>
    <property type="match status" value="1"/>
</dbReference>
<dbReference type="PROSITE" id="PS50219">
    <property type="entry name" value="CNH"/>
    <property type="match status" value="1"/>
</dbReference>
<dbReference type="PROSITE" id="PS50108">
    <property type="entry name" value="CRIB"/>
    <property type="match status" value="1"/>
</dbReference>
<dbReference type="InterPro" id="IPR057529">
    <property type="entry name" value="MRCK/ROCK_PH"/>
</dbReference>
<dbReference type="FunFam" id="3.30.200.20:FF:001055">
    <property type="entry name" value="Serine/threonine-protein kinase MRCK beta"/>
    <property type="match status" value="1"/>
</dbReference>
<comment type="caution">
    <text evidence="24">The sequence shown here is derived from an EMBL/GenBank/DDBJ whole genome shotgun (WGS) entry which is preliminary data.</text>
</comment>
<evidence type="ECO:0000256" key="1">
    <source>
        <dbReference type="ARBA" id="ARBA00005719"/>
    </source>
</evidence>
<dbReference type="Pfam" id="PF25346">
    <property type="entry name" value="PH_MRCK"/>
    <property type="match status" value="1"/>
</dbReference>
<dbReference type="InterPro" id="IPR000719">
    <property type="entry name" value="Prot_kinase_dom"/>
</dbReference>
<dbReference type="Gene3D" id="1.10.510.10">
    <property type="entry name" value="Transferase(Phosphotransferase) domain 1"/>
    <property type="match status" value="1"/>
</dbReference>
<dbReference type="PROSITE" id="PS00479">
    <property type="entry name" value="ZF_DAG_PE_1"/>
    <property type="match status" value="1"/>
</dbReference>
<feature type="region of interest" description="Disordered" evidence="17">
    <location>
        <begin position="1513"/>
        <end position="1579"/>
    </location>
</feature>
<keyword evidence="4" id="KW-0597">Phosphoprotein</keyword>
<name>A0A9X6NE25_HYPEX</name>
<comment type="catalytic activity">
    <reaction evidence="14">
        <text>L-seryl-[protein] + ATP = O-phospho-L-seryl-[protein] + ADP + H(+)</text>
        <dbReference type="Rhea" id="RHEA:17989"/>
        <dbReference type="Rhea" id="RHEA-COMP:9863"/>
        <dbReference type="Rhea" id="RHEA-COMP:11604"/>
        <dbReference type="ChEBI" id="CHEBI:15378"/>
        <dbReference type="ChEBI" id="CHEBI:29999"/>
        <dbReference type="ChEBI" id="CHEBI:30616"/>
        <dbReference type="ChEBI" id="CHEBI:83421"/>
        <dbReference type="ChEBI" id="CHEBI:456216"/>
        <dbReference type="EC" id="2.7.11.1"/>
    </reaction>
</comment>
<evidence type="ECO:0000313" key="25">
    <source>
        <dbReference type="Proteomes" id="UP000192578"/>
    </source>
</evidence>
<evidence type="ECO:0000256" key="16">
    <source>
        <dbReference type="SAM" id="Coils"/>
    </source>
</evidence>
<dbReference type="Gene3D" id="3.30.60.20">
    <property type="match status" value="1"/>
</dbReference>
<feature type="region of interest" description="Disordered" evidence="17">
    <location>
        <begin position="649"/>
        <end position="683"/>
    </location>
</feature>
<reference evidence="25" key="1">
    <citation type="submission" date="2017-01" db="EMBL/GenBank/DDBJ databases">
        <title>Comparative genomics of anhydrobiosis in the tardigrade Hypsibius dujardini.</title>
        <authorList>
            <person name="Yoshida Y."/>
            <person name="Koutsovoulos G."/>
            <person name="Laetsch D."/>
            <person name="Stevens L."/>
            <person name="Kumar S."/>
            <person name="Horikawa D."/>
            <person name="Ishino K."/>
            <person name="Komine S."/>
            <person name="Tomita M."/>
            <person name="Blaxter M."/>
            <person name="Arakawa K."/>
        </authorList>
    </citation>
    <scope>NUCLEOTIDE SEQUENCE [LARGE SCALE GENOMIC DNA]</scope>
    <source>
        <strain evidence="25">Z151</strain>
    </source>
</reference>